<protein>
    <submittedName>
        <fullName evidence="2">M23 family peptidase</fullName>
    </submittedName>
</protein>
<evidence type="ECO:0000313" key="3">
    <source>
        <dbReference type="Proteomes" id="UP001597347"/>
    </source>
</evidence>
<evidence type="ECO:0000256" key="1">
    <source>
        <dbReference type="SAM" id="SignalP"/>
    </source>
</evidence>
<dbReference type="Proteomes" id="UP001597347">
    <property type="component" value="Unassembled WGS sequence"/>
</dbReference>
<accession>A0ABW4LI39</accession>
<gene>
    <name evidence="2" type="ORF">ACFSBI_15525</name>
</gene>
<feature type="non-terminal residue" evidence="2">
    <location>
        <position position="157"/>
    </location>
</feature>
<proteinExistence type="predicted"/>
<dbReference type="EMBL" id="JBHUEA010000034">
    <property type="protein sequence ID" value="MFD1722960.1"/>
    <property type="molecule type" value="Genomic_DNA"/>
</dbReference>
<evidence type="ECO:0000313" key="2">
    <source>
        <dbReference type="EMBL" id="MFD1722960.1"/>
    </source>
</evidence>
<keyword evidence="1" id="KW-0732">Signal</keyword>
<name>A0ABW4LI39_9MICO</name>
<feature type="signal peptide" evidence="1">
    <location>
        <begin position="1"/>
        <end position="32"/>
    </location>
</feature>
<keyword evidence="3" id="KW-1185">Reference proteome</keyword>
<reference evidence="3" key="1">
    <citation type="journal article" date="2019" name="Int. J. Syst. Evol. Microbiol.">
        <title>The Global Catalogue of Microorganisms (GCM) 10K type strain sequencing project: providing services to taxonomists for standard genome sequencing and annotation.</title>
        <authorList>
            <consortium name="The Broad Institute Genomics Platform"/>
            <consortium name="The Broad Institute Genome Sequencing Center for Infectious Disease"/>
            <person name="Wu L."/>
            <person name="Ma J."/>
        </authorList>
    </citation>
    <scope>NUCLEOTIDE SEQUENCE [LARGE SCALE GENOMIC DNA]</scope>
    <source>
        <strain evidence="3">CGMCC 1.12471</strain>
    </source>
</reference>
<sequence length="157" mass="15624">MRAGAWRGARALLITGVLVAGGLVAAPQAAHAAYADDPTWAEVQAAKRDVAEKAAAVQRIESALGGLESDAARLGTAALEAAATAGAAERRLTAAQATTDRLEGEAGAAAHRATAARRTAGAVAAQLARGGDPALGVWLAGDRSGSLLRRLGALAKI</sequence>
<organism evidence="2 3">
    <name type="scientific">Amnibacterium endophyticum</name>
    <dbReference type="NCBI Taxonomy" id="2109337"/>
    <lineage>
        <taxon>Bacteria</taxon>
        <taxon>Bacillati</taxon>
        <taxon>Actinomycetota</taxon>
        <taxon>Actinomycetes</taxon>
        <taxon>Micrococcales</taxon>
        <taxon>Microbacteriaceae</taxon>
        <taxon>Amnibacterium</taxon>
    </lineage>
</organism>
<feature type="chain" id="PRO_5045182763" evidence="1">
    <location>
        <begin position="33"/>
        <end position="157"/>
    </location>
</feature>
<comment type="caution">
    <text evidence="2">The sequence shown here is derived from an EMBL/GenBank/DDBJ whole genome shotgun (WGS) entry which is preliminary data.</text>
</comment>